<evidence type="ECO:0000313" key="3">
    <source>
        <dbReference type="Proteomes" id="UP001165121"/>
    </source>
</evidence>
<feature type="region of interest" description="Disordered" evidence="1">
    <location>
        <begin position="1"/>
        <end position="85"/>
    </location>
</feature>
<proteinExistence type="predicted"/>
<name>A0A9W7DBU9_9STRA</name>
<comment type="caution">
    <text evidence="2">The sequence shown here is derived from an EMBL/GenBank/DDBJ whole genome shotgun (WGS) entry which is preliminary data.</text>
</comment>
<dbReference type="Proteomes" id="UP001165121">
    <property type="component" value="Unassembled WGS sequence"/>
</dbReference>
<evidence type="ECO:0000256" key="1">
    <source>
        <dbReference type="SAM" id="MobiDB-lite"/>
    </source>
</evidence>
<sequence length="272" mass="29328">MEKMEGMAQALVARGSAENNVADQSSAFTAEESADETLAPVREVLSAREEGGDAVRSVAQEDVEMKTAPSATGLTDDGNEKMEEAVTSTVEVESYAQKASQAVWKVIEPLVPNGTKYAELNIDDRILLDLHGNVNQLPLSTKVTDIIVDAYKDVDELTRYRIVVAHLPAITASVKEALNQPTKADMERLKQLAAAFAGSYSGSAHDEFTTYLTRCCAQYRANPTVYIAPWVAITQSSGFERDGSEDCFKTVLGVRLRMWTLGDGADGVAGGV</sequence>
<accession>A0A9W7DBU9</accession>
<keyword evidence="3" id="KW-1185">Reference proteome</keyword>
<organism evidence="2 3">
    <name type="scientific">Phytophthora fragariaefolia</name>
    <dbReference type="NCBI Taxonomy" id="1490495"/>
    <lineage>
        <taxon>Eukaryota</taxon>
        <taxon>Sar</taxon>
        <taxon>Stramenopiles</taxon>
        <taxon>Oomycota</taxon>
        <taxon>Peronosporomycetes</taxon>
        <taxon>Peronosporales</taxon>
        <taxon>Peronosporaceae</taxon>
        <taxon>Phytophthora</taxon>
    </lineage>
</organism>
<reference evidence="2" key="1">
    <citation type="submission" date="2023-04" db="EMBL/GenBank/DDBJ databases">
        <title>Phytophthora fragariaefolia NBRC 109709.</title>
        <authorList>
            <person name="Ichikawa N."/>
            <person name="Sato H."/>
            <person name="Tonouchi N."/>
        </authorList>
    </citation>
    <scope>NUCLEOTIDE SEQUENCE</scope>
    <source>
        <strain evidence="2">NBRC 109709</strain>
    </source>
</reference>
<protein>
    <submittedName>
        <fullName evidence="2">Unnamed protein product</fullName>
    </submittedName>
</protein>
<dbReference type="EMBL" id="BSXT01018850">
    <property type="protein sequence ID" value="GMG14552.1"/>
    <property type="molecule type" value="Genomic_DNA"/>
</dbReference>
<evidence type="ECO:0000313" key="2">
    <source>
        <dbReference type="EMBL" id="GMG14552.1"/>
    </source>
</evidence>
<feature type="compositionally biased region" description="Polar residues" evidence="1">
    <location>
        <begin position="17"/>
        <end position="28"/>
    </location>
</feature>
<gene>
    <name evidence="2" type="ORF">Pfra01_002913700</name>
</gene>
<dbReference type="AlphaFoldDB" id="A0A9W7DBU9"/>